<organism evidence="10 11">
    <name type="scientific">Lingula anatina</name>
    <name type="common">Brachiopod</name>
    <name type="synonym">Lingula unguis</name>
    <dbReference type="NCBI Taxonomy" id="7574"/>
    <lineage>
        <taxon>Eukaryota</taxon>
        <taxon>Metazoa</taxon>
        <taxon>Spiralia</taxon>
        <taxon>Lophotrochozoa</taxon>
        <taxon>Brachiopoda</taxon>
        <taxon>Linguliformea</taxon>
        <taxon>Lingulata</taxon>
        <taxon>Lingulida</taxon>
        <taxon>Linguloidea</taxon>
        <taxon>Lingulidae</taxon>
        <taxon>Lingula</taxon>
    </lineage>
</organism>
<dbReference type="AlphaFoldDB" id="A0A1S3IMH6"/>
<gene>
    <name evidence="11" type="primary">LOC106165687</name>
</gene>
<dbReference type="InterPro" id="IPR057663">
    <property type="entry name" value="TACC3_Aurora-A_bind"/>
</dbReference>
<feature type="compositionally biased region" description="Basic residues" evidence="8">
    <location>
        <begin position="513"/>
        <end position="530"/>
    </location>
</feature>
<dbReference type="GO" id="GO:0007052">
    <property type="term" value="P:mitotic spindle organization"/>
    <property type="evidence" value="ECO:0007669"/>
    <property type="project" value="InterPro"/>
</dbReference>
<evidence type="ECO:0000256" key="6">
    <source>
        <dbReference type="ARBA" id="ARBA00023212"/>
    </source>
</evidence>
<evidence type="ECO:0000313" key="10">
    <source>
        <dbReference type="Proteomes" id="UP000085678"/>
    </source>
</evidence>
<proteinExistence type="inferred from homology"/>
<feature type="compositionally biased region" description="Basic and acidic residues" evidence="8">
    <location>
        <begin position="229"/>
        <end position="241"/>
    </location>
</feature>
<sequence>MSLDAFVDSLHDENIGPLDCSKTANSHKSPALCRSILKPSNFDNLIDLKTPQHKHLKVHFETPSVAKLPVETPPQTPGKQVTPTRYEDIRVLDENECWLERTAVVTKADHEEYIKLAKEFVDELIANLPILQVREEHITENQPPPQPKEEVSEEAKEEQEDAKDTSAQEFFDAEEGLVDTPNNVSSSGSREPVAEQGTATGEAVLSEGDVQKPQPTSLVQEPEEFQDTVEPKEEKEEKMNDTGETSPIPIPKGSYNYNFDDFDENTDPFACKKGLAMSPPKTGGDAIFNSGNEGVDDNIDPFKTKSKMKMSPPKGGDFDENINPFQTKSKVAMSPPKHDDFDENMDPFKTKSNMAQSPPKTGDFGEDIDPFQTKSKVAMSPPKHDDFDENIDPFKTKSKMANSPPKEEHFDENIDPFQTKSKVGQSPPKSENFDDNIDPFKTKTKVAQSPPNNMGFDENVNPFETKTQLANSPPKSLQVDNSVNMNGSYTTDLKDNNGQDKVEPEMNKEQKKTQKKKSSPTKQAPKKFKRPVGQIKKDPFDSDIEIFAPKAPSAAPQEESNNNNVTKPESHCDSGDTTSASDSVAQKDLTDSVSRELEQIVDQKGDNIFEAQQAGQETELTEEETFKPADEVFNDPLALDMLEKFGGRGDLKESALGRQSLYVKFDPLVKGAESPAILKNKQLQSVAESGNDDLLCMNTPPLAKVQQRLGNKHPAARVLEHSLEEEEDREHHQAVDKLLAFSPPAPEKPTVSEPQSTLSSHELTQTWVNHMPRLTSEMDDSAVLSQDSLDCMSMSWSQENGRPDSPLQFDHEEVVRISCDPDQLSDSGLQDSSHSETADTMGSSEGMGTDAIVQVLKYSQAEWNTKKQEMELDFQARLLAKERTWDKKLQEQKKETEKKQKENQKLQEQIEQLQASNKEMGSIVAEFEKTISQMISEKNVSKESVDDVLKERDQAVEDLQSVEAAFSDLHRRYEKTKEAVTAFKKNEQVLKKCVTDYQERLKAEEQKYQTVKAQAEEKLETANNMVEDIRKTTSAEIATLQLALKKAELRAQSIEESYEQKVRENKELAAICDELIAKVGGSN</sequence>
<feature type="compositionally biased region" description="Polar residues" evidence="8">
    <location>
        <begin position="350"/>
        <end position="359"/>
    </location>
</feature>
<dbReference type="OrthoDB" id="10255048at2759"/>
<dbReference type="RefSeq" id="XP_013399440.1">
    <property type="nucleotide sequence ID" value="XM_013543986.2"/>
</dbReference>
<feature type="region of interest" description="Disordered" evidence="8">
    <location>
        <begin position="888"/>
        <end position="907"/>
    </location>
</feature>
<feature type="compositionally biased region" description="Basic and acidic residues" evidence="8">
    <location>
        <begin position="588"/>
        <end position="607"/>
    </location>
</feature>
<feature type="domain" description="Transforming acidic coiled-coil-containing protein C-terminal" evidence="9">
    <location>
        <begin position="882"/>
        <end position="1076"/>
    </location>
</feature>
<keyword evidence="4" id="KW-0597">Phosphoprotein</keyword>
<feature type="compositionally biased region" description="Polar residues" evidence="8">
    <location>
        <begin position="180"/>
        <end position="189"/>
    </location>
</feature>
<evidence type="ECO:0000256" key="4">
    <source>
        <dbReference type="ARBA" id="ARBA00022553"/>
    </source>
</evidence>
<dbReference type="GO" id="GO:0005737">
    <property type="term" value="C:cytoplasm"/>
    <property type="evidence" value="ECO:0007669"/>
    <property type="project" value="TreeGrafter"/>
</dbReference>
<dbReference type="Proteomes" id="UP000085678">
    <property type="component" value="Unplaced"/>
</dbReference>
<feature type="compositionally biased region" description="Polar residues" evidence="8">
    <location>
        <begin position="416"/>
        <end position="429"/>
    </location>
</feature>
<dbReference type="GO" id="GO:0007097">
    <property type="term" value="P:nuclear migration"/>
    <property type="evidence" value="ECO:0007669"/>
    <property type="project" value="TreeGrafter"/>
</dbReference>
<feature type="compositionally biased region" description="Low complexity" evidence="8">
    <location>
        <begin position="820"/>
        <end position="832"/>
    </location>
</feature>
<comment type="similarity">
    <text evidence="2">Belongs to the TACC family.</text>
</comment>
<dbReference type="GO" id="GO:0005856">
    <property type="term" value="C:cytoskeleton"/>
    <property type="evidence" value="ECO:0007669"/>
    <property type="project" value="UniProtKB-SubCell"/>
</dbReference>
<dbReference type="InterPro" id="IPR007707">
    <property type="entry name" value="TACC_C"/>
</dbReference>
<feature type="region of interest" description="Disordered" evidence="8">
    <location>
        <begin position="282"/>
        <end position="629"/>
    </location>
</feature>
<feature type="region of interest" description="Disordered" evidence="8">
    <location>
        <begin position="137"/>
        <end position="259"/>
    </location>
</feature>
<evidence type="ECO:0000256" key="3">
    <source>
        <dbReference type="ARBA" id="ARBA00022490"/>
    </source>
</evidence>
<keyword evidence="10" id="KW-1185">Reference proteome</keyword>
<dbReference type="Pfam" id="PF25777">
    <property type="entry name" value="Aurora-A_bind_TACC3"/>
    <property type="match status" value="1"/>
</dbReference>
<dbReference type="GeneID" id="106165687"/>
<feature type="compositionally biased region" description="Basic and acidic residues" evidence="8">
    <location>
        <begin position="492"/>
        <end position="512"/>
    </location>
</feature>
<feature type="region of interest" description="Disordered" evidence="8">
    <location>
        <begin position="820"/>
        <end position="846"/>
    </location>
</feature>
<evidence type="ECO:0000256" key="5">
    <source>
        <dbReference type="ARBA" id="ARBA00023054"/>
    </source>
</evidence>
<keyword evidence="3" id="KW-0963">Cytoplasm</keyword>
<dbReference type="InterPro" id="IPR039915">
    <property type="entry name" value="TACC"/>
</dbReference>
<feature type="compositionally biased region" description="Polar residues" evidence="8">
    <location>
        <begin position="558"/>
        <end position="567"/>
    </location>
</feature>
<evidence type="ECO:0000256" key="8">
    <source>
        <dbReference type="SAM" id="MobiDB-lite"/>
    </source>
</evidence>
<dbReference type="STRING" id="7574.A0A1S3IMH6"/>
<comment type="subcellular location">
    <subcellularLocation>
        <location evidence="1">Cytoplasm</location>
        <location evidence="1">Cytoskeleton</location>
    </subcellularLocation>
</comment>
<feature type="coiled-coil region" evidence="7">
    <location>
        <begin position="994"/>
        <end position="1064"/>
    </location>
</feature>
<dbReference type="FunFam" id="1.20.5.1700:FF:000001">
    <property type="entry name" value="Transforming acidic coiled-coil-containing protein 1 isoform 2"/>
    <property type="match status" value="1"/>
</dbReference>
<protein>
    <submittedName>
        <fullName evidence="11">Transforming acidic coiled-coil-containing protein 2 isoform X1</fullName>
    </submittedName>
</protein>
<accession>A0A1S3IMH6</accession>
<evidence type="ECO:0000313" key="11">
    <source>
        <dbReference type="RefSeq" id="XP_013399440.1"/>
    </source>
</evidence>
<dbReference type="PANTHER" id="PTHR13924">
    <property type="entry name" value="TRANSFORMING ACIDIC COILED-COIL CONTAINING PROTEIN 1/2"/>
    <property type="match status" value="1"/>
</dbReference>
<evidence type="ECO:0000256" key="2">
    <source>
        <dbReference type="ARBA" id="ARBA00009423"/>
    </source>
</evidence>
<feature type="compositionally biased region" description="Polar residues" evidence="8">
    <location>
        <begin position="575"/>
        <end position="584"/>
    </location>
</feature>
<feature type="compositionally biased region" description="Basic and acidic residues" evidence="8">
    <location>
        <begin position="888"/>
        <end position="905"/>
    </location>
</feature>
<evidence type="ECO:0000259" key="9">
    <source>
        <dbReference type="Pfam" id="PF05010"/>
    </source>
</evidence>
<evidence type="ECO:0000256" key="7">
    <source>
        <dbReference type="SAM" id="Coils"/>
    </source>
</evidence>
<keyword evidence="5 7" id="KW-0175">Coiled coil</keyword>
<name>A0A1S3IMH6_LINAN</name>
<dbReference type="KEGG" id="lak:106165687"/>
<dbReference type="InParanoid" id="A0A1S3IMH6"/>
<dbReference type="Gene3D" id="1.20.5.1700">
    <property type="match status" value="1"/>
</dbReference>
<reference evidence="11" key="1">
    <citation type="submission" date="2025-08" db="UniProtKB">
        <authorList>
            <consortium name="RefSeq"/>
        </authorList>
    </citation>
    <scope>IDENTIFICATION</scope>
    <source>
        <tissue evidence="11">Gonads</tissue>
    </source>
</reference>
<dbReference type="PANTHER" id="PTHR13924:SF10">
    <property type="entry name" value="TRANSFORMING ACIDIC COILED-COIL PROTEIN, ISOFORM K"/>
    <property type="match status" value="1"/>
</dbReference>
<keyword evidence="6" id="KW-0206">Cytoskeleton</keyword>
<dbReference type="Pfam" id="PF05010">
    <property type="entry name" value="TACC_C"/>
    <property type="match status" value="1"/>
</dbReference>
<feature type="compositionally biased region" description="Polar residues" evidence="8">
    <location>
        <begin position="462"/>
        <end position="491"/>
    </location>
</feature>
<evidence type="ECO:0000256" key="1">
    <source>
        <dbReference type="ARBA" id="ARBA00004245"/>
    </source>
</evidence>